<dbReference type="Proteomes" id="UP001651690">
    <property type="component" value="Unassembled WGS sequence"/>
</dbReference>
<gene>
    <name evidence="2" type="ORF">NM203_27575</name>
</gene>
<proteinExistence type="predicted"/>
<accession>A0ABT1MDU4</accession>
<keyword evidence="1" id="KW-0812">Transmembrane</keyword>
<keyword evidence="3" id="KW-1185">Reference proteome</keyword>
<dbReference type="RefSeq" id="WP_255063789.1">
    <property type="nucleotide sequence ID" value="NZ_JANDBD010000013.1"/>
</dbReference>
<name>A0ABT1MDU4_9MYCO</name>
<comment type="caution">
    <text evidence="2">The sequence shown here is derived from an EMBL/GenBank/DDBJ whole genome shotgun (WGS) entry which is preliminary data.</text>
</comment>
<organism evidence="2 3">
    <name type="scientific">Mycolicibacterium arenosum</name>
    <dbReference type="NCBI Taxonomy" id="2952157"/>
    <lineage>
        <taxon>Bacteria</taxon>
        <taxon>Bacillati</taxon>
        <taxon>Actinomycetota</taxon>
        <taxon>Actinomycetes</taxon>
        <taxon>Mycobacteriales</taxon>
        <taxon>Mycobacteriaceae</taxon>
        <taxon>Mycolicibacterium</taxon>
    </lineage>
</organism>
<protein>
    <submittedName>
        <fullName evidence="2">Uncharacterized protein</fullName>
    </submittedName>
</protein>
<evidence type="ECO:0000313" key="2">
    <source>
        <dbReference type="EMBL" id="MCP9275952.1"/>
    </source>
</evidence>
<feature type="transmembrane region" description="Helical" evidence="1">
    <location>
        <begin position="15"/>
        <end position="35"/>
    </location>
</feature>
<keyword evidence="1" id="KW-1133">Transmembrane helix</keyword>
<keyword evidence="1" id="KW-0472">Membrane</keyword>
<reference evidence="2 3" key="1">
    <citation type="submission" date="2022-06" db="EMBL/GenBank/DDBJ databases">
        <title>Mycolicibacterium sp. CAU 1645 isolated from seawater.</title>
        <authorList>
            <person name="Kim W."/>
        </authorList>
    </citation>
    <scope>NUCLEOTIDE SEQUENCE [LARGE SCALE GENOMIC DNA]</scope>
    <source>
        <strain evidence="2 3">CAU 1645</strain>
    </source>
</reference>
<sequence length="75" mass="8073">MAGNRLCEPGLPVSYRFALSVVAGSIWPLLLIGAVEYTSVAMYSSAEQLASVKGPAFRFHDMDAEQTDGDVVPIR</sequence>
<evidence type="ECO:0000313" key="3">
    <source>
        <dbReference type="Proteomes" id="UP001651690"/>
    </source>
</evidence>
<dbReference type="EMBL" id="JANDBD010000013">
    <property type="protein sequence ID" value="MCP9275952.1"/>
    <property type="molecule type" value="Genomic_DNA"/>
</dbReference>
<evidence type="ECO:0000256" key="1">
    <source>
        <dbReference type="SAM" id="Phobius"/>
    </source>
</evidence>